<feature type="domain" description="Cyclin C-terminal" evidence="7">
    <location>
        <begin position="306"/>
        <end position="454"/>
    </location>
</feature>
<feature type="compositionally biased region" description="Low complexity" evidence="5">
    <location>
        <begin position="92"/>
        <end position="105"/>
    </location>
</feature>
<dbReference type="FunFam" id="1.10.472.10:FF:000001">
    <property type="entry name" value="G2/mitotic-specific cyclin"/>
    <property type="match status" value="1"/>
</dbReference>
<dbReference type="InterPro" id="IPR004367">
    <property type="entry name" value="Cyclin_C-dom"/>
</dbReference>
<gene>
    <name evidence="8" type="ORF">DdX_09469</name>
</gene>
<evidence type="ECO:0000256" key="1">
    <source>
        <dbReference type="ARBA" id="ARBA00022618"/>
    </source>
</evidence>
<dbReference type="Proteomes" id="UP001201812">
    <property type="component" value="Unassembled WGS sequence"/>
</dbReference>
<protein>
    <submittedName>
        <fullName evidence="8">Cyclin-A2</fullName>
    </submittedName>
</protein>
<accession>A0AAD4N2P8</accession>
<comment type="similarity">
    <text evidence="4">Belongs to the cyclin family.</text>
</comment>
<dbReference type="Gene3D" id="1.10.472.10">
    <property type="entry name" value="Cyclin-like"/>
    <property type="match status" value="2"/>
</dbReference>
<proteinExistence type="inferred from homology"/>
<dbReference type="PANTHER" id="PTHR10177">
    <property type="entry name" value="CYCLINS"/>
    <property type="match status" value="1"/>
</dbReference>
<keyword evidence="1" id="KW-0132">Cell division</keyword>
<dbReference type="SMART" id="SM01332">
    <property type="entry name" value="Cyclin_C"/>
    <property type="match status" value="1"/>
</dbReference>
<name>A0AAD4N2P8_9BILA</name>
<keyword evidence="2 4" id="KW-0195">Cyclin</keyword>
<reference evidence="8" key="1">
    <citation type="submission" date="2022-01" db="EMBL/GenBank/DDBJ databases">
        <title>Genome Sequence Resource for Two Populations of Ditylenchus destructor, the Migratory Endoparasitic Phytonematode.</title>
        <authorList>
            <person name="Zhang H."/>
            <person name="Lin R."/>
            <person name="Xie B."/>
        </authorList>
    </citation>
    <scope>NUCLEOTIDE SEQUENCE</scope>
    <source>
        <strain evidence="8">BazhouSP</strain>
    </source>
</reference>
<comment type="caution">
    <text evidence="8">The sequence shown here is derived from an EMBL/GenBank/DDBJ whole genome shotgun (WGS) entry which is preliminary data.</text>
</comment>
<feature type="domain" description="Cyclin-like" evidence="6">
    <location>
        <begin position="213"/>
        <end position="297"/>
    </location>
</feature>
<dbReference type="EMBL" id="JAKKPZ010000017">
    <property type="protein sequence ID" value="KAI1712839.1"/>
    <property type="molecule type" value="Genomic_DNA"/>
</dbReference>
<dbReference type="Pfam" id="PF02984">
    <property type="entry name" value="Cyclin_C"/>
    <property type="match status" value="1"/>
</dbReference>
<sequence length="461" mass="51906">MARKLKEQHNDASNHKVKSIKKQSREFVARNKQNLHPISQPLPGRQYGILAIGYDAKNRMLDDGKNESIHVFNDADSSYMQCDTPEVIQANTDSSPFSSSPTDESMNAAENNTSTKLPALISMVANENGQATDGSNDMELADEISFVDIYADVSSSKTAKALHGYNNLYITVGFDIDILNYQLHREQKIGKLRRNYMHKQDEINVDMRAVMIDWFIDVCGDFRLCTATFFLAVSLVDRMLSSIKCPRSKLQLVGATAIFIAAKMEEIYPPRLSDMVYVTDDTYTAEQIIKMEMVILHVIGFEVHAPNARSFADFFVLFKPISPIANSLLGCLLELSVVHYECIRFKSSCVAAAAYALAVFCSSKKSEFGNSYSNSNVSSWQPSNLLMQSVVSLLGCWPEELIRKTRIARDQLREPTKTLALLHRNAALDQRLRAVYSKYATTEKYQVSRAIRMPDEDFFSV</sequence>
<evidence type="ECO:0000313" key="8">
    <source>
        <dbReference type="EMBL" id="KAI1712839.1"/>
    </source>
</evidence>
<evidence type="ECO:0000256" key="3">
    <source>
        <dbReference type="ARBA" id="ARBA00023306"/>
    </source>
</evidence>
<evidence type="ECO:0000259" key="7">
    <source>
        <dbReference type="SMART" id="SM01332"/>
    </source>
</evidence>
<dbReference type="InterPro" id="IPR006671">
    <property type="entry name" value="Cyclin_N"/>
</dbReference>
<dbReference type="InterPro" id="IPR013763">
    <property type="entry name" value="Cyclin-like_dom"/>
</dbReference>
<evidence type="ECO:0000259" key="6">
    <source>
        <dbReference type="SMART" id="SM00385"/>
    </source>
</evidence>
<keyword evidence="3" id="KW-0131">Cell cycle</keyword>
<evidence type="ECO:0000256" key="4">
    <source>
        <dbReference type="RuleBase" id="RU000383"/>
    </source>
</evidence>
<dbReference type="Pfam" id="PF00134">
    <property type="entry name" value="Cyclin_N"/>
    <property type="match status" value="1"/>
</dbReference>
<keyword evidence="9" id="KW-1185">Reference proteome</keyword>
<dbReference type="AlphaFoldDB" id="A0AAD4N2P8"/>
<feature type="compositionally biased region" description="Basic and acidic residues" evidence="5">
    <location>
        <begin position="1"/>
        <end position="14"/>
    </location>
</feature>
<organism evidence="8 9">
    <name type="scientific">Ditylenchus destructor</name>
    <dbReference type="NCBI Taxonomy" id="166010"/>
    <lineage>
        <taxon>Eukaryota</taxon>
        <taxon>Metazoa</taxon>
        <taxon>Ecdysozoa</taxon>
        <taxon>Nematoda</taxon>
        <taxon>Chromadorea</taxon>
        <taxon>Rhabditida</taxon>
        <taxon>Tylenchina</taxon>
        <taxon>Tylenchomorpha</taxon>
        <taxon>Sphaerularioidea</taxon>
        <taxon>Anguinidae</taxon>
        <taxon>Anguininae</taxon>
        <taxon>Ditylenchus</taxon>
    </lineage>
</organism>
<evidence type="ECO:0000256" key="5">
    <source>
        <dbReference type="SAM" id="MobiDB-lite"/>
    </source>
</evidence>
<dbReference type="InterPro" id="IPR036915">
    <property type="entry name" value="Cyclin-like_sf"/>
</dbReference>
<dbReference type="SMART" id="SM00385">
    <property type="entry name" value="CYCLIN"/>
    <property type="match status" value="1"/>
</dbReference>
<evidence type="ECO:0000313" key="9">
    <source>
        <dbReference type="Proteomes" id="UP001201812"/>
    </source>
</evidence>
<feature type="region of interest" description="Disordered" evidence="5">
    <location>
        <begin position="89"/>
        <end position="110"/>
    </location>
</feature>
<dbReference type="SUPFAM" id="SSF47954">
    <property type="entry name" value="Cyclin-like"/>
    <property type="match status" value="2"/>
</dbReference>
<dbReference type="GO" id="GO:0051301">
    <property type="term" value="P:cell division"/>
    <property type="evidence" value="ECO:0007669"/>
    <property type="project" value="UniProtKB-KW"/>
</dbReference>
<feature type="region of interest" description="Disordered" evidence="5">
    <location>
        <begin position="1"/>
        <end position="21"/>
    </location>
</feature>
<dbReference type="InterPro" id="IPR039361">
    <property type="entry name" value="Cyclin"/>
</dbReference>
<evidence type="ECO:0000256" key="2">
    <source>
        <dbReference type="ARBA" id="ARBA00023127"/>
    </source>
</evidence>